<evidence type="ECO:0000313" key="1">
    <source>
        <dbReference type="EMBL" id="KAL0930699.1"/>
    </source>
</evidence>
<comment type="caution">
    <text evidence="1">The sequence shown here is derived from an EMBL/GenBank/DDBJ whole genome shotgun (WGS) entry which is preliminary data.</text>
</comment>
<reference evidence="1 2" key="1">
    <citation type="journal article" date="2020" name="Phytopathology">
        <title>Genome Sequence Resources of Colletotrichum truncatum, C. plurivorum, C. musicola, and C. sojae: Four Species Pathogenic to Soybean (Glycine max).</title>
        <authorList>
            <person name="Rogerio F."/>
            <person name="Boufleur T.R."/>
            <person name="Ciampi-Guillardi M."/>
            <person name="Sukno S.A."/>
            <person name="Thon M.R."/>
            <person name="Massola Junior N.S."/>
            <person name="Baroncelli R."/>
        </authorList>
    </citation>
    <scope>NUCLEOTIDE SEQUENCE [LARGE SCALE GENOMIC DNA]</scope>
    <source>
        <strain evidence="1 2">CMES1059</strain>
    </source>
</reference>
<dbReference type="EMBL" id="VUJX02000011">
    <property type="protein sequence ID" value="KAL0930699.1"/>
    <property type="molecule type" value="Genomic_DNA"/>
</dbReference>
<dbReference type="Proteomes" id="UP000805649">
    <property type="component" value="Unassembled WGS sequence"/>
</dbReference>
<organism evidence="1 2">
    <name type="scientific">Colletotrichum truncatum</name>
    <name type="common">Anthracnose fungus</name>
    <name type="synonym">Colletotrichum capsici</name>
    <dbReference type="NCBI Taxonomy" id="5467"/>
    <lineage>
        <taxon>Eukaryota</taxon>
        <taxon>Fungi</taxon>
        <taxon>Dikarya</taxon>
        <taxon>Ascomycota</taxon>
        <taxon>Pezizomycotina</taxon>
        <taxon>Sordariomycetes</taxon>
        <taxon>Hypocreomycetidae</taxon>
        <taxon>Glomerellales</taxon>
        <taxon>Glomerellaceae</taxon>
        <taxon>Colletotrichum</taxon>
        <taxon>Colletotrichum truncatum species complex</taxon>
    </lineage>
</organism>
<keyword evidence="2" id="KW-1185">Reference proteome</keyword>
<name>A0ACC3YFQ4_COLTU</name>
<proteinExistence type="predicted"/>
<sequence>MKAQPKYSRAPTRDAYSTEEENESRSSLESENVIYHTQMMRSCDYDILSFQTRDKKNSLRHFFVASVCVAVFTNIILVIIIYLGWRNQECTRDSLSSGGSFKSGFDTEFGPAKKYIQLEQRKFYGAPVIDDDGGMYLSNLDPIRYFGDPAKHPEVDKNWKKLVDGRFFRITEQEARQAWGEDHYKYWHYDMDGYVVGLEVFHALHCLDYIRTTFWPETYFPSTLKGEKKATEHMVFHRDHCLEVIRQYVMCHADLSPIPSIYYKGLGRNYNVLSNVSHTCRNFEKIQDWQMARYNGSCDDAVARNPEGAPNAIVKPNT</sequence>
<gene>
    <name evidence="1" type="ORF">CTRU02_214774</name>
</gene>
<protein>
    <submittedName>
        <fullName evidence="1">Uncharacterized protein</fullName>
    </submittedName>
</protein>
<evidence type="ECO:0000313" key="2">
    <source>
        <dbReference type="Proteomes" id="UP000805649"/>
    </source>
</evidence>
<accession>A0ACC3YFQ4</accession>